<keyword evidence="1" id="KW-0472">Membrane</keyword>
<reference evidence="2 3" key="1">
    <citation type="submission" date="2011-11" db="EMBL/GenBank/DDBJ databases">
        <title>Improved High-Quality Draft sequence of Beggiatoa alba B18lD.</title>
        <authorList>
            <consortium name="US DOE Joint Genome Institute"/>
            <person name="Lucas S."/>
            <person name="Han J."/>
            <person name="Lapidus A."/>
            <person name="Cheng J.-F."/>
            <person name="Goodwin L."/>
            <person name="Pitluck S."/>
            <person name="Peters L."/>
            <person name="Mikhailova N."/>
            <person name="Held B."/>
            <person name="Detter J.C."/>
            <person name="Han C."/>
            <person name="Tapia R."/>
            <person name="Land M."/>
            <person name="Hauser L."/>
            <person name="Kyrpides N."/>
            <person name="Ivanova N."/>
            <person name="Pagani I."/>
            <person name="Samuel K."/>
            <person name="Teske A."/>
            <person name="Mueller J."/>
            <person name="Woyke T."/>
        </authorList>
    </citation>
    <scope>NUCLEOTIDE SEQUENCE [LARGE SCALE GENOMIC DNA]</scope>
    <source>
        <strain evidence="2 3">B18LD</strain>
    </source>
</reference>
<dbReference type="AlphaFoldDB" id="I3CEA9"/>
<keyword evidence="1" id="KW-0812">Transmembrane</keyword>
<evidence type="ECO:0000313" key="3">
    <source>
        <dbReference type="Proteomes" id="UP000005744"/>
    </source>
</evidence>
<organism evidence="2 3">
    <name type="scientific">Beggiatoa alba B18LD</name>
    <dbReference type="NCBI Taxonomy" id="395493"/>
    <lineage>
        <taxon>Bacteria</taxon>
        <taxon>Pseudomonadati</taxon>
        <taxon>Pseudomonadota</taxon>
        <taxon>Gammaproteobacteria</taxon>
        <taxon>Thiotrichales</taxon>
        <taxon>Thiotrichaceae</taxon>
        <taxon>Beggiatoa</taxon>
    </lineage>
</organism>
<sequence length="186" mass="21333">MSNSLSTELKENPRLRLGLWMILGILLAYGVLRLDDYRRKVEADYAEAEKRLAQLHQITQQNFWLTRREQIQTALLDTESRLWIANTKGLAQANIQAWFNNQMKGIGIKEAKIRVDNAIDSTTAINLWQVTTQVDAPFIASNTHKLLLAIASNPQWLIVERFDIRQGQPLRFTLIVTAYFQPPANS</sequence>
<feature type="transmembrane region" description="Helical" evidence="1">
    <location>
        <begin position="15"/>
        <end position="32"/>
    </location>
</feature>
<proteinExistence type="predicted"/>
<keyword evidence="3" id="KW-1185">Reference proteome</keyword>
<name>I3CEA9_9GAMM</name>
<protein>
    <submittedName>
        <fullName evidence="2">Uncharacterized protein</fullName>
    </submittedName>
</protein>
<dbReference type="EMBL" id="JH600070">
    <property type="protein sequence ID" value="EIJ41952.1"/>
    <property type="molecule type" value="Genomic_DNA"/>
</dbReference>
<evidence type="ECO:0000256" key="1">
    <source>
        <dbReference type="SAM" id="Phobius"/>
    </source>
</evidence>
<dbReference type="eggNOG" id="ENOG50347TX">
    <property type="taxonomic scope" value="Bacteria"/>
</dbReference>
<dbReference type="Proteomes" id="UP000005744">
    <property type="component" value="Unassembled WGS sequence"/>
</dbReference>
<accession>I3CEA9</accession>
<dbReference type="STRING" id="395493.BegalDRAFT_1049"/>
<dbReference type="HOGENOM" id="CLU_1451791_0_0_6"/>
<keyword evidence="1" id="KW-1133">Transmembrane helix</keyword>
<dbReference type="RefSeq" id="WP_002684380.1">
    <property type="nucleotide sequence ID" value="NZ_JH600070.1"/>
</dbReference>
<evidence type="ECO:0000313" key="2">
    <source>
        <dbReference type="EMBL" id="EIJ41952.1"/>
    </source>
</evidence>
<dbReference type="OrthoDB" id="5700966at2"/>
<gene>
    <name evidence="2" type="ORF">BegalDRAFT_1049</name>
</gene>